<dbReference type="Gene3D" id="3.40.50.720">
    <property type="entry name" value="NAD(P)-binding Rossmann-like Domain"/>
    <property type="match status" value="1"/>
</dbReference>
<dbReference type="AlphaFoldDB" id="A0A0F9PCH2"/>
<evidence type="ECO:0000256" key="2">
    <source>
        <dbReference type="ARBA" id="ARBA00023002"/>
    </source>
</evidence>
<dbReference type="PANTHER" id="PTHR43669:SF3">
    <property type="entry name" value="ALCOHOL DEHYDROGENASE, PUTATIVE (AFU_ORTHOLOGUE AFUA_3G03445)-RELATED"/>
    <property type="match status" value="1"/>
</dbReference>
<name>A0A0F9PCH2_9ZZZZ</name>
<protein>
    <submittedName>
        <fullName evidence="3">Uncharacterized protein</fullName>
    </submittedName>
</protein>
<organism evidence="3">
    <name type="scientific">marine sediment metagenome</name>
    <dbReference type="NCBI Taxonomy" id="412755"/>
    <lineage>
        <taxon>unclassified sequences</taxon>
        <taxon>metagenomes</taxon>
        <taxon>ecological metagenomes</taxon>
    </lineage>
</organism>
<sequence length="300" mass="33876">MFYDFFNMLLKEKNIIITGSGRGIGRAVAIACAKEGANIGLTSRTLEQLNKVKREIENLETGVRVITKVADITVYEQVEEIFKDFHDDLGPLNGVVANAGASWRAKAHEVPPEKFAMVINANILGVFHTFRASYPYLKKDDKNNKARFIITGSAVYPSVMGGFSSYTTSKYGVVGLQRELATEYKRDNITVNMILPMQVDTKMLRGRRAGDGDKPPGVLDPEDLVDYYLFFLSDNANRINDELIYPSNFEAMKMIIKKAPEEKRENWEIFKVYLEEISPNLYNDVKKYGKLGGFILNNSK</sequence>
<dbReference type="PROSITE" id="PS00061">
    <property type="entry name" value="ADH_SHORT"/>
    <property type="match status" value="1"/>
</dbReference>
<dbReference type="InterPro" id="IPR002347">
    <property type="entry name" value="SDR_fam"/>
</dbReference>
<dbReference type="PRINTS" id="PR00081">
    <property type="entry name" value="GDHRDH"/>
</dbReference>
<dbReference type="Pfam" id="PF00106">
    <property type="entry name" value="adh_short"/>
    <property type="match status" value="1"/>
</dbReference>
<dbReference type="SUPFAM" id="SSF51735">
    <property type="entry name" value="NAD(P)-binding Rossmann-fold domains"/>
    <property type="match status" value="1"/>
</dbReference>
<keyword evidence="2" id="KW-0560">Oxidoreductase</keyword>
<dbReference type="PANTHER" id="PTHR43669">
    <property type="entry name" value="5-KETO-D-GLUCONATE 5-REDUCTASE"/>
    <property type="match status" value="1"/>
</dbReference>
<evidence type="ECO:0000313" key="3">
    <source>
        <dbReference type="EMBL" id="KKN29525.1"/>
    </source>
</evidence>
<comment type="similarity">
    <text evidence="1">Belongs to the short-chain dehydrogenases/reductases (SDR) family.</text>
</comment>
<proteinExistence type="inferred from homology"/>
<comment type="caution">
    <text evidence="3">The sequence shown here is derived from an EMBL/GenBank/DDBJ whole genome shotgun (WGS) entry which is preliminary data.</text>
</comment>
<dbReference type="CDD" id="cd05233">
    <property type="entry name" value="SDR_c"/>
    <property type="match status" value="1"/>
</dbReference>
<evidence type="ECO:0000256" key="1">
    <source>
        <dbReference type="ARBA" id="ARBA00006484"/>
    </source>
</evidence>
<accession>A0A0F9PCH2</accession>
<dbReference type="InterPro" id="IPR020904">
    <property type="entry name" value="Sc_DH/Rdtase_CS"/>
</dbReference>
<reference evidence="3" key="1">
    <citation type="journal article" date="2015" name="Nature">
        <title>Complex archaea that bridge the gap between prokaryotes and eukaryotes.</title>
        <authorList>
            <person name="Spang A."/>
            <person name="Saw J.H."/>
            <person name="Jorgensen S.L."/>
            <person name="Zaremba-Niedzwiedzka K."/>
            <person name="Martijn J."/>
            <person name="Lind A.E."/>
            <person name="van Eijk R."/>
            <person name="Schleper C."/>
            <person name="Guy L."/>
            <person name="Ettema T.J."/>
        </authorList>
    </citation>
    <scope>NUCLEOTIDE SEQUENCE</scope>
</reference>
<dbReference type="GO" id="GO:0016491">
    <property type="term" value="F:oxidoreductase activity"/>
    <property type="evidence" value="ECO:0007669"/>
    <property type="project" value="UniProtKB-KW"/>
</dbReference>
<dbReference type="InterPro" id="IPR036291">
    <property type="entry name" value="NAD(P)-bd_dom_sf"/>
</dbReference>
<gene>
    <name evidence="3" type="ORF">LCGC14_0843200</name>
</gene>
<dbReference type="EMBL" id="LAZR01002481">
    <property type="protein sequence ID" value="KKN29525.1"/>
    <property type="molecule type" value="Genomic_DNA"/>
</dbReference>